<evidence type="ECO:0000256" key="1">
    <source>
        <dbReference type="ARBA" id="ARBA00010923"/>
    </source>
</evidence>
<dbReference type="Pfam" id="PF01420">
    <property type="entry name" value="Methylase_S"/>
    <property type="match status" value="1"/>
</dbReference>
<keyword evidence="5" id="KW-0378">Hydrolase</keyword>
<dbReference type="InterPro" id="IPR000055">
    <property type="entry name" value="Restrct_endonuc_typeI_TRD"/>
</dbReference>
<evidence type="ECO:0000259" key="4">
    <source>
        <dbReference type="Pfam" id="PF01420"/>
    </source>
</evidence>
<dbReference type="Proteomes" id="UP001302059">
    <property type="component" value="Unassembled WGS sequence"/>
</dbReference>
<dbReference type="Gene3D" id="3.90.220.20">
    <property type="entry name" value="DNA methylase specificity domains"/>
    <property type="match status" value="1"/>
</dbReference>
<dbReference type="EMBL" id="JASNGB010000265">
    <property type="protein sequence ID" value="MDL2345700.1"/>
    <property type="molecule type" value="Genomic_DNA"/>
</dbReference>
<evidence type="ECO:0000256" key="3">
    <source>
        <dbReference type="ARBA" id="ARBA00023125"/>
    </source>
</evidence>
<dbReference type="Gene3D" id="1.10.287.1120">
    <property type="entry name" value="Bipartite methylase S protein"/>
    <property type="match status" value="1"/>
</dbReference>
<protein>
    <submittedName>
        <fullName evidence="5">Restriction endonuclease subunit S</fullName>
        <ecNumber evidence="5">3.1.21.-</ecNumber>
    </submittedName>
</protein>
<comment type="caution">
    <text evidence="5">The sequence shown here is derived from an EMBL/GenBank/DDBJ whole genome shotgun (WGS) entry which is preliminary data.</text>
</comment>
<dbReference type="GO" id="GO:0016787">
    <property type="term" value="F:hydrolase activity"/>
    <property type="evidence" value="ECO:0007669"/>
    <property type="project" value="UniProtKB-KW"/>
</dbReference>
<organism evidence="5 6">
    <name type="scientific">Deinococcus rhizophilus</name>
    <dbReference type="NCBI Taxonomy" id="3049544"/>
    <lineage>
        <taxon>Bacteria</taxon>
        <taxon>Thermotogati</taxon>
        <taxon>Deinococcota</taxon>
        <taxon>Deinococci</taxon>
        <taxon>Deinococcales</taxon>
        <taxon>Deinococcaceae</taxon>
        <taxon>Deinococcus</taxon>
    </lineage>
</organism>
<sequence>MAGLFPAGGERVPRLRFPEFEGAGEWEEKKLGEVATFLNGRAYSKDELLAQGKYKVLRVGNFFSNNHWYYSDLELEEAKYCDSGDLLYAWSASFGPRIWKEARAIYHYHIWKVVAKQQNEPIFLFHLLDKITDEMKASLKNGLGIFHITKSGIENWVVPFPPTLSEQTRIAAALSSLDDLIAAQGEHIAALQAFKRGLMQGLFPASSADLHATQEAAE</sequence>
<evidence type="ECO:0000313" key="5">
    <source>
        <dbReference type="EMBL" id="MDL2345700.1"/>
    </source>
</evidence>
<keyword evidence="5" id="KW-0540">Nuclease</keyword>
<keyword evidence="2" id="KW-0680">Restriction system</keyword>
<dbReference type="GO" id="GO:0004519">
    <property type="term" value="F:endonuclease activity"/>
    <property type="evidence" value="ECO:0007669"/>
    <property type="project" value="UniProtKB-KW"/>
</dbReference>
<dbReference type="SUPFAM" id="SSF116734">
    <property type="entry name" value="DNA methylase specificity domain"/>
    <property type="match status" value="1"/>
</dbReference>
<reference evidence="5 6" key="1">
    <citation type="submission" date="2023-05" db="EMBL/GenBank/DDBJ databases">
        <authorList>
            <person name="Gao F."/>
        </authorList>
    </citation>
    <scope>NUCLEOTIDE SEQUENCE [LARGE SCALE GENOMIC DNA]</scope>
    <source>
        <strain evidence="5 6">MIMF12</strain>
    </source>
</reference>
<dbReference type="InterPro" id="IPR052021">
    <property type="entry name" value="Type-I_RS_S_subunit"/>
</dbReference>
<feature type="domain" description="Type I restriction modification DNA specificity" evidence="4">
    <location>
        <begin position="25"/>
        <end position="188"/>
    </location>
</feature>
<proteinExistence type="inferred from homology"/>
<keyword evidence="3" id="KW-0238">DNA-binding</keyword>
<name>A0ABT7JKV7_9DEIO</name>
<gene>
    <name evidence="5" type="ORF">QOL99_16325</name>
</gene>
<dbReference type="PANTHER" id="PTHR30408">
    <property type="entry name" value="TYPE-1 RESTRICTION ENZYME ECOKI SPECIFICITY PROTEIN"/>
    <property type="match status" value="1"/>
</dbReference>
<dbReference type="InterPro" id="IPR044946">
    <property type="entry name" value="Restrct_endonuc_typeI_TRD_sf"/>
</dbReference>
<dbReference type="RefSeq" id="WP_285525363.1">
    <property type="nucleotide sequence ID" value="NZ_JASNGB010000265.1"/>
</dbReference>
<evidence type="ECO:0000313" key="6">
    <source>
        <dbReference type="Proteomes" id="UP001302059"/>
    </source>
</evidence>
<comment type="similarity">
    <text evidence="1">Belongs to the type-I restriction system S methylase family.</text>
</comment>
<dbReference type="PANTHER" id="PTHR30408:SF12">
    <property type="entry name" value="TYPE I RESTRICTION ENZYME MJAVIII SPECIFICITY SUBUNIT"/>
    <property type="match status" value="1"/>
</dbReference>
<dbReference type="CDD" id="cd17254">
    <property type="entry name" value="RMtype1_S_FclI-TRD1-CR1_like"/>
    <property type="match status" value="1"/>
</dbReference>
<accession>A0ABT7JKV7</accession>
<dbReference type="EC" id="3.1.21.-" evidence="5"/>
<evidence type="ECO:0000256" key="2">
    <source>
        <dbReference type="ARBA" id="ARBA00022747"/>
    </source>
</evidence>
<keyword evidence="5" id="KW-0255">Endonuclease</keyword>
<keyword evidence="6" id="KW-1185">Reference proteome</keyword>